<evidence type="ECO:0000256" key="7">
    <source>
        <dbReference type="ARBA" id="ARBA00022771"/>
    </source>
</evidence>
<dbReference type="GO" id="GO:0061630">
    <property type="term" value="F:ubiquitin protein ligase activity"/>
    <property type="evidence" value="ECO:0007669"/>
    <property type="project" value="UniProtKB-EC"/>
</dbReference>
<evidence type="ECO:0000256" key="10">
    <source>
        <dbReference type="ARBA" id="ARBA00022989"/>
    </source>
</evidence>
<evidence type="ECO:0000256" key="4">
    <source>
        <dbReference type="ARBA" id="ARBA00022679"/>
    </source>
</evidence>
<dbReference type="OrthoDB" id="1714475at2759"/>
<keyword evidence="11" id="KW-0472">Membrane</keyword>
<feature type="region of interest" description="Disordered" evidence="13">
    <location>
        <begin position="1"/>
        <end position="59"/>
    </location>
</feature>
<keyword evidence="5" id="KW-0812">Transmembrane</keyword>
<dbReference type="GO" id="GO:0016567">
    <property type="term" value="P:protein ubiquitination"/>
    <property type="evidence" value="ECO:0007669"/>
    <property type="project" value="TreeGrafter"/>
</dbReference>
<evidence type="ECO:0000313" key="15">
    <source>
        <dbReference type="EMBL" id="GBN65910.1"/>
    </source>
</evidence>
<comment type="catalytic activity">
    <reaction evidence="1">
        <text>S-ubiquitinyl-[E2 ubiquitin-conjugating enzyme]-L-cysteine + [acceptor protein]-L-lysine = [E2 ubiquitin-conjugating enzyme]-L-cysteine + N(6)-ubiquitinyl-[acceptor protein]-L-lysine.</text>
        <dbReference type="EC" id="2.3.2.27"/>
    </reaction>
</comment>
<comment type="subcellular location">
    <subcellularLocation>
        <location evidence="2">Membrane</location>
        <topology evidence="2">Multi-pass membrane protein</topology>
    </subcellularLocation>
</comment>
<dbReference type="GO" id="GO:0016020">
    <property type="term" value="C:membrane"/>
    <property type="evidence" value="ECO:0007669"/>
    <property type="project" value="UniProtKB-SubCell"/>
</dbReference>
<keyword evidence="6" id="KW-0479">Metal-binding</keyword>
<dbReference type="Proteomes" id="UP000499080">
    <property type="component" value="Unassembled WGS sequence"/>
</dbReference>
<dbReference type="SMART" id="SM00184">
    <property type="entry name" value="RING"/>
    <property type="match status" value="1"/>
</dbReference>
<dbReference type="PROSITE" id="PS50089">
    <property type="entry name" value="ZF_RING_2"/>
    <property type="match status" value="1"/>
</dbReference>
<evidence type="ECO:0000256" key="9">
    <source>
        <dbReference type="ARBA" id="ARBA00022833"/>
    </source>
</evidence>
<evidence type="ECO:0000256" key="5">
    <source>
        <dbReference type="ARBA" id="ARBA00022692"/>
    </source>
</evidence>
<dbReference type="GO" id="GO:0006511">
    <property type="term" value="P:ubiquitin-dependent protein catabolic process"/>
    <property type="evidence" value="ECO:0007669"/>
    <property type="project" value="TreeGrafter"/>
</dbReference>
<dbReference type="AlphaFoldDB" id="A0A4Y2QRM3"/>
<reference evidence="15 16" key="1">
    <citation type="journal article" date="2019" name="Sci. Rep.">
        <title>Orb-weaving spider Araneus ventricosus genome elucidates the spidroin gene catalogue.</title>
        <authorList>
            <person name="Kono N."/>
            <person name="Nakamura H."/>
            <person name="Ohtoshi R."/>
            <person name="Moran D.A.P."/>
            <person name="Shinohara A."/>
            <person name="Yoshida Y."/>
            <person name="Fujiwara M."/>
            <person name="Mori M."/>
            <person name="Tomita M."/>
            <person name="Arakawa K."/>
        </authorList>
    </citation>
    <scope>NUCLEOTIDE SEQUENCE [LARGE SCALE GENOMIC DNA]</scope>
</reference>
<proteinExistence type="predicted"/>
<evidence type="ECO:0000256" key="12">
    <source>
        <dbReference type="PROSITE-ProRule" id="PRU00175"/>
    </source>
</evidence>
<keyword evidence="10" id="KW-1133">Transmembrane helix</keyword>
<evidence type="ECO:0000256" key="8">
    <source>
        <dbReference type="ARBA" id="ARBA00022786"/>
    </source>
</evidence>
<keyword evidence="16" id="KW-1185">Reference proteome</keyword>
<comment type="caution">
    <text evidence="15">The sequence shown here is derived from an EMBL/GenBank/DDBJ whole genome shotgun (WGS) entry which is preliminary data.</text>
</comment>
<evidence type="ECO:0000259" key="14">
    <source>
        <dbReference type="PROSITE" id="PS50089"/>
    </source>
</evidence>
<evidence type="ECO:0000256" key="6">
    <source>
        <dbReference type="ARBA" id="ARBA00022723"/>
    </source>
</evidence>
<dbReference type="PANTHER" id="PTHR45977">
    <property type="entry name" value="TARGET OF ERK KINASE MPK-1"/>
    <property type="match status" value="1"/>
</dbReference>
<feature type="domain" description="RING-type" evidence="14">
    <location>
        <begin position="64"/>
        <end position="104"/>
    </location>
</feature>
<evidence type="ECO:0000313" key="16">
    <source>
        <dbReference type="Proteomes" id="UP000499080"/>
    </source>
</evidence>
<dbReference type="PANTHER" id="PTHR45977:SF4">
    <property type="entry name" value="RING-TYPE DOMAIN-CONTAINING PROTEIN"/>
    <property type="match status" value="1"/>
</dbReference>
<dbReference type="EC" id="2.3.2.27" evidence="3"/>
<dbReference type="InterPro" id="IPR001841">
    <property type="entry name" value="Znf_RING"/>
</dbReference>
<evidence type="ECO:0000256" key="11">
    <source>
        <dbReference type="ARBA" id="ARBA00023136"/>
    </source>
</evidence>
<protein>
    <recommendedName>
        <fullName evidence="3">RING-type E3 ubiquitin transferase</fullName>
        <ecNumber evidence="3">2.3.2.27</ecNumber>
    </recommendedName>
</protein>
<dbReference type="InterPro" id="IPR013083">
    <property type="entry name" value="Znf_RING/FYVE/PHD"/>
</dbReference>
<keyword evidence="8" id="KW-0833">Ubl conjugation pathway</keyword>
<keyword evidence="4" id="KW-0808">Transferase</keyword>
<sequence>MTSTRKRKTSPVTSDEKAASVRGTDPDGMPEAKKRRKGAKKVASSGASGECQPPAVNAPTEFECPICLNTDDQGETKRLPCSHEYHKTCINKWLAESRRCPLCRKSTVRASVQKPLKNRRPPANRR</sequence>
<dbReference type="SUPFAM" id="SSF57850">
    <property type="entry name" value="RING/U-box"/>
    <property type="match status" value="1"/>
</dbReference>
<dbReference type="Gene3D" id="3.30.40.10">
    <property type="entry name" value="Zinc/RING finger domain, C3HC4 (zinc finger)"/>
    <property type="match status" value="1"/>
</dbReference>
<evidence type="ECO:0000256" key="1">
    <source>
        <dbReference type="ARBA" id="ARBA00000900"/>
    </source>
</evidence>
<dbReference type="EMBL" id="BGPR01014596">
    <property type="protein sequence ID" value="GBN65910.1"/>
    <property type="molecule type" value="Genomic_DNA"/>
</dbReference>
<organism evidence="15 16">
    <name type="scientific">Araneus ventricosus</name>
    <name type="common">Orbweaver spider</name>
    <name type="synonym">Epeira ventricosa</name>
    <dbReference type="NCBI Taxonomy" id="182803"/>
    <lineage>
        <taxon>Eukaryota</taxon>
        <taxon>Metazoa</taxon>
        <taxon>Ecdysozoa</taxon>
        <taxon>Arthropoda</taxon>
        <taxon>Chelicerata</taxon>
        <taxon>Arachnida</taxon>
        <taxon>Araneae</taxon>
        <taxon>Araneomorphae</taxon>
        <taxon>Entelegynae</taxon>
        <taxon>Araneoidea</taxon>
        <taxon>Araneidae</taxon>
        <taxon>Araneus</taxon>
    </lineage>
</organism>
<dbReference type="GO" id="GO:0008270">
    <property type="term" value="F:zinc ion binding"/>
    <property type="evidence" value="ECO:0007669"/>
    <property type="project" value="UniProtKB-KW"/>
</dbReference>
<evidence type="ECO:0000256" key="13">
    <source>
        <dbReference type="SAM" id="MobiDB-lite"/>
    </source>
</evidence>
<accession>A0A4Y2QRM3</accession>
<keyword evidence="7 12" id="KW-0863">Zinc-finger</keyword>
<name>A0A4Y2QRM3_ARAVE</name>
<dbReference type="Pfam" id="PF13639">
    <property type="entry name" value="zf-RING_2"/>
    <property type="match status" value="1"/>
</dbReference>
<evidence type="ECO:0000256" key="3">
    <source>
        <dbReference type="ARBA" id="ARBA00012483"/>
    </source>
</evidence>
<keyword evidence="9" id="KW-0862">Zinc</keyword>
<evidence type="ECO:0000256" key="2">
    <source>
        <dbReference type="ARBA" id="ARBA00004141"/>
    </source>
</evidence>
<gene>
    <name evidence="15" type="ORF">AVEN_44373_1</name>
</gene>